<evidence type="ECO:0000259" key="2">
    <source>
        <dbReference type="SMART" id="SM01259"/>
    </source>
</evidence>
<keyword evidence="1" id="KW-0812">Transmembrane</keyword>
<dbReference type="PATRIC" id="fig|269796.9.peg.2006"/>
<dbReference type="Gene3D" id="1.20.1280.290">
    <property type="match status" value="1"/>
</dbReference>
<name>Q2RT22_RHORT</name>
<protein>
    <submittedName>
        <fullName evidence="3">Lipid A biosynthesis-like</fullName>
    </submittedName>
</protein>
<dbReference type="GO" id="GO:0009245">
    <property type="term" value="P:lipid A biosynthetic process"/>
    <property type="evidence" value="ECO:0007669"/>
    <property type="project" value="InterPro"/>
</dbReference>
<dbReference type="PIRSF" id="PIRSF028440">
    <property type="entry name" value="UCP_LAB_N"/>
    <property type="match status" value="1"/>
</dbReference>
<proteinExistence type="predicted"/>
<reference evidence="3 4" key="1">
    <citation type="journal article" date="2011" name="Stand. Genomic Sci.">
        <title>Complete genome sequence of Rhodospirillum rubrum type strain (S1).</title>
        <authorList>
            <person name="Munk A.C."/>
            <person name="Copeland A."/>
            <person name="Lucas S."/>
            <person name="Lapidus A."/>
            <person name="Del Rio T.G."/>
            <person name="Barry K."/>
            <person name="Detter J.C."/>
            <person name="Hammon N."/>
            <person name="Israni S."/>
            <person name="Pitluck S."/>
            <person name="Brettin T."/>
            <person name="Bruce D."/>
            <person name="Han C."/>
            <person name="Tapia R."/>
            <person name="Gilna P."/>
            <person name="Schmutz J."/>
            <person name="Larimer F."/>
            <person name="Land M."/>
            <person name="Kyrpides N.C."/>
            <person name="Mavromatis K."/>
            <person name="Richardson P."/>
            <person name="Rohde M."/>
            <person name="Goker M."/>
            <person name="Klenk H.P."/>
            <person name="Zhang Y."/>
            <person name="Roberts G.P."/>
            <person name="Reslewic S."/>
            <person name="Schwartz D.C."/>
        </authorList>
    </citation>
    <scope>NUCLEOTIDE SEQUENCE [LARGE SCALE GENOMIC DNA]</scope>
    <source>
        <strain evidence="4">ATCC 11170 / ATH 1.1.1 / DSM 467 / LMG 4362 / NCIMB 8255 / S1</strain>
    </source>
</reference>
<organism evidence="3 4">
    <name type="scientific">Rhodospirillum rubrum (strain ATCC 11170 / ATH 1.1.1 / DSM 467 / LMG 4362 / NCIMB 8255 / S1)</name>
    <dbReference type="NCBI Taxonomy" id="269796"/>
    <lineage>
        <taxon>Bacteria</taxon>
        <taxon>Pseudomonadati</taxon>
        <taxon>Pseudomonadota</taxon>
        <taxon>Alphaproteobacteria</taxon>
        <taxon>Rhodospirillales</taxon>
        <taxon>Rhodospirillaceae</taxon>
        <taxon>Rhodospirillum</taxon>
    </lineage>
</organism>
<dbReference type="STRING" id="269796.Rru_A1923"/>
<keyword evidence="1" id="KW-0472">Membrane</keyword>
<dbReference type="PhylomeDB" id="Q2RT22"/>
<dbReference type="RefSeq" id="WP_011389676.1">
    <property type="nucleotide sequence ID" value="NC_007643.1"/>
</dbReference>
<dbReference type="InterPro" id="IPR014546">
    <property type="entry name" value="UCP028440_lipidA_biosyn"/>
</dbReference>
<keyword evidence="4" id="KW-1185">Reference proteome</keyword>
<feature type="transmembrane region" description="Helical" evidence="1">
    <location>
        <begin position="47"/>
        <end position="65"/>
    </location>
</feature>
<dbReference type="HOGENOM" id="CLU_2002131_0_0_5"/>
<dbReference type="Proteomes" id="UP000001929">
    <property type="component" value="Chromosome"/>
</dbReference>
<dbReference type="eggNOG" id="COG3952">
    <property type="taxonomic scope" value="Bacteria"/>
</dbReference>
<dbReference type="GO" id="GO:0008915">
    <property type="term" value="F:lipid-A-disaccharide synthase activity"/>
    <property type="evidence" value="ECO:0007669"/>
    <property type="project" value="InterPro"/>
</dbReference>
<feature type="transmembrane region" description="Helical" evidence="1">
    <location>
        <begin position="71"/>
        <end position="90"/>
    </location>
</feature>
<dbReference type="Pfam" id="PF07578">
    <property type="entry name" value="LAB_N"/>
    <property type="match status" value="1"/>
</dbReference>
<feature type="transmembrane region" description="Helical" evidence="1">
    <location>
        <begin position="6"/>
        <end position="26"/>
    </location>
</feature>
<evidence type="ECO:0000256" key="1">
    <source>
        <dbReference type="SAM" id="Phobius"/>
    </source>
</evidence>
<gene>
    <name evidence="3" type="ordered locus">Rru_A1923</name>
</gene>
<dbReference type="GO" id="GO:0016020">
    <property type="term" value="C:membrane"/>
    <property type="evidence" value="ECO:0007669"/>
    <property type="project" value="GOC"/>
</dbReference>
<accession>Q2RT22</accession>
<evidence type="ECO:0000313" key="3">
    <source>
        <dbReference type="EMBL" id="ABC22723.1"/>
    </source>
</evidence>
<dbReference type="SMART" id="SM01259">
    <property type="entry name" value="LAB_N"/>
    <property type="match status" value="1"/>
</dbReference>
<feature type="domain" description="Lipid A biosynthesis N-terminal" evidence="2">
    <location>
        <begin position="18"/>
        <end position="89"/>
    </location>
</feature>
<keyword evidence="1" id="KW-1133">Transmembrane helix</keyword>
<evidence type="ECO:0000313" key="4">
    <source>
        <dbReference type="Proteomes" id="UP000001929"/>
    </source>
</evidence>
<dbReference type="AlphaFoldDB" id="Q2RT22"/>
<dbReference type="EnsemblBacteria" id="ABC22723">
    <property type="protein sequence ID" value="ABC22723"/>
    <property type="gene ID" value="Rru_A1923"/>
</dbReference>
<dbReference type="KEGG" id="rru:Rru_A1923"/>
<dbReference type="InterPro" id="IPR011499">
    <property type="entry name" value="Lipid_A_biosynth_N"/>
</dbReference>
<sequence>MLIDLGLIAFTLTLWTAIGFLGQIFFSMRFILQWLSSEKARKSVMPVAFWYFSILGGATLLAYAIHQEDPVFIFGQALGLIIYVRNLVLIRKEKQNAVMAAE</sequence>
<dbReference type="EMBL" id="CP000230">
    <property type="protein sequence ID" value="ABC22723.1"/>
    <property type="molecule type" value="Genomic_DNA"/>
</dbReference>